<dbReference type="Proteomes" id="UP000005239">
    <property type="component" value="Unassembled WGS sequence"/>
</dbReference>
<keyword evidence="2" id="KW-1185">Reference proteome</keyword>
<organism evidence="1 2">
    <name type="scientific">Pristionchus pacificus</name>
    <name type="common">Parasitic nematode worm</name>
    <dbReference type="NCBI Taxonomy" id="54126"/>
    <lineage>
        <taxon>Eukaryota</taxon>
        <taxon>Metazoa</taxon>
        <taxon>Ecdysozoa</taxon>
        <taxon>Nematoda</taxon>
        <taxon>Chromadorea</taxon>
        <taxon>Rhabditida</taxon>
        <taxon>Rhabditina</taxon>
        <taxon>Diplogasteromorpha</taxon>
        <taxon>Diplogasteroidea</taxon>
        <taxon>Neodiplogasteridae</taxon>
        <taxon>Pristionchus</taxon>
    </lineage>
</organism>
<evidence type="ECO:0000313" key="1">
    <source>
        <dbReference type="EnsemblMetazoa" id="PPA44450.1"/>
    </source>
</evidence>
<accession>A0A8R1V1X4</accession>
<name>A0A2A6BTS2_PRIPA</name>
<reference evidence="1" key="2">
    <citation type="submission" date="2022-06" db="UniProtKB">
        <authorList>
            <consortium name="EnsemblMetazoa"/>
        </authorList>
    </citation>
    <scope>IDENTIFICATION</scope>
    <source>
        <strain evidence="1">PS312</strain>
    </source>
</reference>
<sequence>MSQYTGSDLFALDRSIQPLQERPATIRHRALIHISIKRIIETDQTSGNAVGLVHVDNIIDAVQGVESALHSSSGIQLEVVVIAGALE</sequence>
<reference evidence="2" key="1">
    <citation type="journal article" date="2008" name="Nat. Genet.">
        <title>The Pristionchus pacificus genome provides a unique perspective on nematode lifestyle and parasitism.</title>
        <authorList>
            <person name="Dieterich C."/>
            <person name="Clifton S.W."/>
            <person name="Schuster L.N."/>
            <person name="Chinwalla A."/>
            <person name="Delehaunty K."/>
            <person name="Dinkelacker I."/>
            <person name="Fulton L."/>
            <person name="Fulton R."/>
            <person name="Godfrey J."/>
            <person name="Minx P."/>
            <person name="Mitreva M."/>
            <person name="Roeseler W."/>
            <person name="Tian H."/>
            <person name="Witte H."/>
            <person name="Yang S.P."/>
            <person name="Wilson R.K."/>
            <person name="Sommer R.J."/>
        </authorList>
    </citation>
    <scope>NUCLEOTIDE SEQUENCE [LARGE SCALE GENOMIC DNA]</scope>
    <source>
        <strain evidence="2">PS312</strain>
    </source>
</reference>
<dbReference type="AlphaFoldDB" id="A0A2A6BTS2"/>
<protein>
    <submittedName>
        <fullName evidence="1">Uncharacterized protein</fullName>
    </submittedName>
</protein>
<evidence type="ECO:0000313" key="2">
    <source>
        <dbReference type="Proteomes" id="UP000005239"/>
    </source>
</evidence>
<gene>
    <name evidence="1" type="primary">WBGene00282819</name>
</gene>
<dbReference type="EnsemblMetazoa" id="PPA44450.1">
    <property type="protein sequence ID" value="PPA44450.1"/>
    <property type="gene ID" value="WBGene00282819"/>
</dbReference>
<proteinExistence type="predicted"/>
<accession>A0A2A6BTS2</accession>